<comment type="caution">
    <text evidence="1">The sequence shown here is derived from an EMBL/GenBank/DDBJ whole genome shotgun (WGS) entry which is preliminary data.</text>
</comment>
<protein>
    <submittedName>
        <fullName evidence="1">Uncharacterized protein</fullName>
    </submittedName>
</protein>
<sequence>MVRDVHRPVHKGLRPEVALYDPICHLPVWLIVPADNRCVMKCSGANWRSMLVSKCEERNAAYELPQPVQTKLAFYCPHVGSEQQMNCVAVHVGEQLAADQITSLTPRPGRQGDRCGVYRRQALVSSGLVWSPSICLAFQQGECKPPGYRSLGLSLEE</sequence>
<dbReference type="Proteomes" id="UP001283361">
    <property type="component" value="Unassembled WGS sequence"/>
</dbReference>
<organism evidence="1 2">
    <name type="scientific">Elysia crispata</name>
    <name type="common">lettuce slug</name>
    <dbReference type="NCBI Taxonomy" id="231223"/>
    <lineage>
        <taxon>Eukaryota</taxon>
        <taxon>Metazoa</taxon>
        <taxon>Spiralia</taxon>
        <taxon>Lophotrochozoa</taxon>
        <taxon>Mollusca</taxon>
        <taxon>Gastropoda</taxon>
        <taxon>Heterobranchia</taxon>
        <taxon>Euthyneura</taxon>
        <taxon>Panpulmonata</taxon>
        <taxon>Sacoglossa</taxon>
        <taxon>Placobranchoidea</taxon>
        <taxon>Plakobranchidae</taxon>
        <taxon>Elysia</taxon>
    </lineage>
</organism>
<dbReference type="AlphaFoldDB" id="A0AAE0YML6"/>
<evidence type="ECO:0000313" key="2">
    <source>
        <dbReference type="Proteomes" id="UP001283361"/>
    </source>
</evidence>
<dbReference type="EMBL" id="JAWDGP010005939">
    <property type="protein sequence ID" value="KAK3749439.1"/>
    <property type="molecule type" value="Genomic_DNA"/>
</dbReference>
<proteinExistence type="predicted"/>
<evidence type="ECO:0000313" key="1">
    <source>
        <dbReference type="EMBL" id="KAK3749439.1"/>
    </source>
</evidence>
<name>A0AAE0YML6_9GAST</name>
<reference evidence="1" key="1">
    <citation type="journal article" date="2023" name="G3 (Bethesda)">
        <title>A reference genome for the long-term kleptoplast-retaining sea slug Elysia crispata morphotype clarki.</title>
        <authorList>
            <person name="Eastman K.E."/>
            <person name="Pendleton A.L."/>
            <person name="Shaikh M.A."/>
            <person name="Suttiyut T."/>
            <person name="Ogas R."/>
            <person name="Tomko P."/>
            <person name="Gavelis G."/>
            <person name="Widhalm J.R."/>
            <person name="Wisecaver J.H."/>
        </authorList>
    </citation>
    <scope>NUCLEOTIDE SEQUENCE</scope>
    <source>
        <strain evidence="1">ECLA1</strain>
    </source>
</reference>
<accession>A0AAE0YML6</accession>
<keyword evidence="2" id="KW-1185">Reference proteome</keyword>
<gene>
    <name evidence="1" type="ORF">RRG08_003287</name>
</gene>